<dbReference type="AlphaFoldDB" id="A0AAU7Q1E0"/>
<gene>
    <name evidence="1" type="ORF">ABLO99_06445</name>
</gene>
<protein>
    <submittedName>
        <fullName evidence="1">Uncharacterized protein</fullName>
    </submittedName>
</protein>
<proteinExistence type="predicted"/>
<sequence>MSSTGMTPFLMDLSHNCTNIAIWHIINDQFLALAPIQDGVIPVLDTGI</sequence>
<evidence type="ECO:0000313" key="1">
    <source>
        <dbReference type="EMBL" id="XBS66829.1"/>
    </source>
</evidence>
<dbReference type="EMBL" id="CP157942">
    <property type="protein sequence ID" value="XBS66829.1"/>
    <property type="molecule type" value="Genomic_DNA"/>
</dbReference>
<accession>A0AAU7Q1E0</accession>
<dbReference type="RefSeq" id="WP_349967304.1">
    <property type="nucleotide sequence ID" value="NZ_CP157942.1"/>
</dbReference>
<name>A0AAU7Q1E0_9RICK</name>
<reference evidence="1" key="1">
    <citation type="submission" date="2024-06" db="EMBL/GenBank/DDBJ databases">
        <authorList>
            <person name="Dussert Y."/>
            <person name="Peccoud J."/>
            <person name="Pigeault R."/>
        </authorList>
    </citation>
    <scope>NUCLEOTIDE SEQUENCE</scope>
    <source>
        <strain evidence="1">WArc</strain>
    </source>
</reference>
<organism evidence="1">
    <name type="scientific">Wolbachia endosymbiont of Armadillidium arcangelii</name>
    <dbReference type="NCBI Taxonomy" id="3158571"/>
    <lineage>
        <taxon>Bacteria</taxon>
        <taxon>Pseudomonadati</taxon>
        <taxon>Pseudomonadota</taxon>
        <taxon>Alphaproteobacteria</taxon>
        <taxon>Rickettsiales</taxon>
        <taxon>Anaplasmataceae</taxon>
        <taxon>Wolbachieae</taxon>
        <taxon>Wolbachia</taxon>
    </lineage>
</organism>